<dbReference type="Pfam" id="PF07506">
    <property type="entry name" value="RepB"/>
    <property type="match status" value="1"/>
</dbReference>
<dbReference type="AlphaFoldDB" id="A0A256FPB9"/>
<gene>
    <name evidence="4" type="ORF">CEV31_4410</name>
</gene>
<dbReference type="PANTHER" id="PTHR33375:SF1">
    <property type="entry name" value="CHROMOSOME-PARTITIONING PROTEIN PARB-RELATED"/>
    <property type="match status" value="1"/>
</dbReference>
<comment type="caution">
    <text evidence="4">The sequence shown here is derived from an EMBL/GenBank/DDBJ whole genome shotgun (WGS) entry which is preliminary data.</text>
</comment>
<dbReference type="InterPro" id="IPR037972">
    <property type="entry name" value="RepB_N"/>
</dbReference>
<evidence type="ECO:0000256" key="2">
    <source>
        <dbReference type="SAM" id="MobiDB-lite"/>
    </source>
</evidence>
<dbReference type="InterPro" id="IPR017819">
    <property type="entry name" value="Plasmid_partition_RepB"/>
</dbReference>
<evidence type="ECO:0000313" key="4">
    <source>
        <dbReference type="EMBL" id="OYR16261.1"/>
    </source>
</evidence>
<dbReference type="PANTHER" id="PTHR33375">
    <property type="entry name" value="CHROMOSOME-PARTITIONING PROTEIN PARB-RELATED"/>
    <property type="match status" value="1"/>
</dbReference>
<dbReference type="SMART" id="SM00470">
    <property type="entry name" value="ParB"/>
    <property type="match status" value="1"/>
</dbReference>
<organism evidence="4 5">
    <name type="scientific">Brucella thiophenivorans</name>
    <dbReference type="NCBI Taxonomy" id="571255"/>
    <lineage>
        <taxon>Bacteria</taxon>
        <taxon>Pseudomonadati</taxon>
        <taxon>Pseudomonadota</taxon>
        <taxon>Alphaproteobacteria</taxon>
        <taxon>Hyphomicrobiales</taxon>
        <taxon>Brucellaceae</taxon>
        <taxon>Brucella/Ochrobactrum group</taxon>
        <taxon>Brucella</taxon>
    </lineage>
</organism>
<dbReference type="SUPFAM" id="SSF109709">
    <property type="entry name" value="KorB DNA-binding domain-like"/>
    <property type="match status" value="1"/>
</dbReference>
<feature type="domain" description="ParB-like N-terminal" evidence="3">
    <location>
        <begin position="67"/>
        <end position="159"/>
    </location>
</feature>
<proteinExistence type="inferred from homology"/>
<dbReference type="CDD" id="cd16405">
    <property type="entry name" value="RepB_like_N"/>
    <property type="match status" value="1"/>
</dbReference>
<dbReference type="SUPFAM" id="SSF110849">
    <property type="entry name" value="ParB/Sulfiredoxin"/>
    <property type="match status" value="1"/>
</dbReference>
<keyword evidence="5" id="KW-1185">Reference proteome</keyword>
<dbReference type="RefSeq" id="WP_094507557.1">
    <property type="nucleotide sequence ID" value="NZ_JBHEEK010000024.1"/>
</dbReference>
<dbReference type="Gene3D" id="1.10.10.2830">
    <property type="match status" value="1"/>
</dbReference>
<dbReference type="Proteomes" id="UP000215590">
    <property type="component" value="Unassembled WGS sequence"/>
</dbReference>
<dbReference type="InterPro" id="IPR036086">
    <property type="entry name" value="ParB/Sulfiredoxin_sf"/>
</dbReference>
<name>A0A256FPB9_9HYPH</name>
<evidence type="ECO:0000256" key="1">
    <source>
        <dbReference type="ARBA" id="ARBA00006295"/>
    </source>
</evidence>
<dbReference type="Pfam" id="PF02195">
    <property type="entry name" value="ParB_N"/>
    <property type="match status" value="1"/>
</dbReference>
<dbReference type="GO" id="GO:0003677">
    <property type="term" value="F:DNA binding"/>
    <property type="evidence" value="ECO:0007669"/>
    <property type="project" value="InterPro"/>
</dbReference>
<dbReference type="Gene3D" id="3.90.1530.30">
    <property type="match status" value="1"/>
</dbReference>
<dbReference type="InterPro" id="IPR050336">
    <property type="entry name" value="Chromosome_partition/occlusion"/>
</dbReference>
<dbReference type="InterPro" id="IPR003115">
    <property type="entry name" value="ParB_N"/>
</dbReference>
<evidence type="ECO:0000259" key="3">
    <source>
        <dbReference type="SMART" id="SM00470"/>
    </source>
</evidence>
<reference evidence="4 5" key="1">
    <citation type="submission" date="2017-07" db="EMBL/GenBank/DDBJ databases">
        <title>Phylogenetic study on the rhizospheric bacterium Ochrobactrum sp. A44.</title>
        <authorList>
            <person name="Krzyzanowska D.M."/>
            <person name="Ossowicki A."/>
            <person name="Rajewska M."/>
            <person name="Maciag T."/>
            <person name="Kaczynski Z."/>
            <person name="Czerwicka M."/>
            <person name="Jafra S."/>
        </authorList>
    </citation>
    <scope>NUCLEOTIDE SEQUENCE [LARGE SCALE GENOMIC DNA]</scope>
    <source>
        <strain evidence="4 5">DSM 7216</strain>
    </source>
</reference>
<dbReference type="InterPro" id="IPR004437">
    <property type="entry name" value="ParB/RepB/Spo0J"/>
</dbReference>
<comment type="similarity">
    <text evidence="1">Belongs to the ParB family.</text>
</comment>
<dbReference type="NCBIfam" id="TIGR00180">
    <property type="entry name" value="parB_part"/>
    <property type="match status" value="1"/>
</dbReference>
<dbReference type="GO" id="GO:0007059">
    <property type="term" value="P:chromosome segregation"/>
    <property type="evidence" value="ECO:0007669"/>
    <property type="project" value="TreeGrafter"/>
</dbReference>
<dbReference type="NCBIfam" id="TIGR03454">
    <property type="entry name" value="partition_RepB"/>
    <property type="match status" value="1"/>
</dbReference>
<dbReference type="GO" id="GO:0005694">
    <property type="term" value="C:chromosome"/>
    <property type="evidence" value="ECO:0007669"/>
    <property type="project" value="TreeGrafter"/>
</dbReference>
<evidence type="ECO:0000313" key="5">
    <source>
        <dbReference type="Proteomes" id="UP000215590"/>
    </source>
</evidence>
<dbReference type="InterPro" id="IPR011111">
    <property type="entry name" value="Plasmid_RepB"/>
</dbReference>
<feature type="region of interest" description="Disordered" evidence="2">
    <location>
        <begin position="1"/>
        <end position="32"/>
    </location>
</feature>
<protein>
    <submittedName>
        <fullName evidence="4">Plasmid partitioning protein RepB</fullName>
    </submittedName>
</protein>
<dbReference type="EMBL" id="NNRJ01000045">
    <property type="protein sequence ID" value="OYR16261.1"/>
    <property type="molecule type" value="Genomic_DNA"/>
</dbReference>
<sequence length="340" mass="38311">MSRKETISNLFLQKREAPAPSNATKPDTDRVRSGAIGAMGASLKEMAESARHATDLQKQLEEANSILEIEPSHVEPSKIADRITIDVDAAFDELVDSIRENGQQVPVLLRPLPDKDGRYQIAYGRRRLRAAEKLGIKVRAIVKKLSDYEVIVAQSRENLDRQDLSFIERAFFAKNMEDLGIERSVVISALGMDKADVSRLISVAKKVPEDLIKIIGSAPKAGRKRWLELLEQLEKPDMLSAAEDFLLRDELSKLDSDQRFSKLMTRLRVLGKARNEGSEDSAAKAWRSQDNLFSVTMNRKPRQLDVSFKSDKSNEFGDWLSNNLERLLSEFKQSNINTGD</sequence>
<dbReference type="OrthoDB" id="7908920at2"/>
<accession>A0A256FPB9</accession>